<keyword evidence="7" id="KW-1185">Reference proteome</keyword>
<sequence>MESRHQQPTVAVIGLGGQGLATLKNLLEEGFRATAFERRDYVGGIWHHSGENQLSALQSTFVNVSRERACFTDFPFPHGTGSYPNSHEVDQYLNDYCSHFALHPHMRLATDVKSIQRDDGNNKWCLRISTRGQLDETLEFDKLVLATGPHVIPKQPELPGRSQFSGNVLHSIAYKDPGSFRNKRVMVVGMSNSAADTATSLVGIAAHILLSHRRGSVVVPRYLKDGTSLDHNLTYRQFQIKDTLDTVAPSLAIKFLDAITTRISRQNFGELDPAWNLHPPPSLLHQVPTVSDTLIPALRNRSIISTKAPSRVTGPKTILLEDGTTVEVDAIIYCTGYEVDYSILGPYDPTIIHTEGLKCHDKATPRLYQNIFSLVYPESLAFVGIAITLSPAFLLSDLTSMAVAQLWSTKPGSPVLPPQTTMDSWYADHLEWARSIRLLSEHAKFAPMSVKNGPWFRWVQDVAGAEVERNLNYASLQAWKFWWNDRKLCALLTDGIWSPHMYRLFDGDRRQKWTQARATIERVNSDVQERLRARRLPQ</sequence>
<evidence type="ECO:0000313" key="7">
    <source>
        <dbReference type="Proteomes" id="UP001358417"/>
    </source>
</evidence>
<accession>A0AAV9N617</accession>
<comment type="caution">
    <text evidence="6">The sequence shown here is derived from an EMBL/GenBank/DDBJ whole genome shotgun (WGS) entry which is preliminary data.</text>
</comment>
<evidence type="ECO:0000256" key="2">
    <source>
        <dbReference type="ARBA" id="ARBA00022630"/>
    </source>
</evidence>
<evidence type="ECO:0008006" key="8">
    <source>
        <dbReference type="Google" id="ProtNLM"/>
    </source>
</evidence>
<dbReference type="EMBL" id="JAVRRD010000022">
    <property type="protein sequence ID" value="KAK5048179.1"/>
    <property type="molecule type" value="Genomic_DNA"/>
</dbReference>
<keyword evidence="2" id="KW-0285">Flavoprotein</keyword>
<evidence type="ECO:0000256" key="1">
    <source>
        <dbReference type="ARBA" id="ARBA00009183"/>
    </source>
</evidence>
<dbReference type="GO" id="GO:0050660">
    <property type="term" value="F:flavin adenine dinucleotide binding"/>
    <property type="evidence" value="ECO:0007669"/>
    <property type="project" value="InterPro"/>
</dbReference>
<dbReference type="SUPFAM" id="SSF51905">
    <property type="entry name" value="FAD/NAD(P)-binding domain"/>
    <property type="match status" value="2"/>
</dbReference>
<dbReference type="Proteomes" id="UP001358417">
    <property type="component" value="Unassembled WGS sequence"/>
</dbReference>
<dbReference type="GO" id="GO:0050661">
    <property type="term" value="F:NADP binding"/>
    <property type="evidence" value="ECO:0007669"/>
    <property type="project" value="InterPro"/>
</dbReference>
<evidence type="ECO:0000256" key="4">
    <source>
        <dbReference type="ARBA" id="ARBA00022857"/>
    </source>
</evidence>
<evidence type="ECO:0000313" key="6">
    <source>
        <dbReference type="EMBL" id="KAK5048179.1"/>
    </source>
</evidence>
<proteinExistence type="inferred from homology"/>
<keyword evidence="4" id="KW-0521">NADP</keyword>
<dbReference type="InterPro" id="IPR000960">
    <property type="entry name" value="Flavin_mOase"/>
</dbReference>
<organism evidence="6 7">
    <name type="scientific">Exophiala bonariae</name>
    <dbReference type="NCBI Taxonomy" id="1690606"/>
    <lineage>
        <taxon>Eukaryota</taxon>
        <taxon>Fungi</taxon>
        <taxon>Dikarya</taxon>
        <taxon>Ascomycota</taxon>
        <taxon>Pezizomycotina</taxon>
        <taxon>Eurotiomycetes</taxon>
        <taxon>Chaetothyriomycetidae</taxon>
        <taxon>Chaetothyriales</taxon>
        <taxon>Herpotrichiellaceae</taxon>
        <taxon>Exophiala</taxon>
    </lineage>
</organism>
<name>A0AAV9N617_9EURO</name>
<dbReference type="GeneID" id="89974023"/>
<protein>
    <recommendedName>
        <fullName evidence="8">FAD/NAD(P)-binding domain-containing protein</fullName>
    </recommendedName>
</protein>
<dbReference type="InterPro" id="IPR050346">
    <property type="entry name" value="FMO-like"/>
</dbReference>
<dbReference type="RefSeq" id="XP_064703637.1">
    <property type="nucleotide sequence ID" value="XM_064849413.1"/>
</dbReference>
<gene>
    <name evidence="6" type="ORF">LTR84_005849</name>
</gene>
<dbReference type="GO" id="GO:0004499">
    <property type="term" value="F:N,N-dimethylaniline monooxygenase activity"/>
    <property type="evidence" value="ECO:0007669"/>
    <property type="project" value="InterPro"/>
</dbReference>
<dbReference type="InterPro" id="IPR020946">
    <property type="entry name" value="Flavin_mOase-like"/>
</dbReference>
<dbReference type="PANTHER" id="PTHR23023">
    <property type="entry name" value="DIMETHYLANILINE MONOOXYGENASE"/>
    <property type="match status" value="1"/>
</dbReference>
<dbReference type="PRINTS" id="PR00370">
    <property type="entry name" value="FMOXYGENASE"/>
</dbReference>
<evidence type="ECO:0000256" key="5">
    <source>
        <dbReference type="ARBA" id="ARBA00023002"/>
    </source>
</evidence>
<reference evidence="6 7" key="1">
    <citation type="submission" date="2023-08" db="EMBL/GenBank/DDBJ databases">
        <title>Black Yeasts Isolated from many extreme environments.</title>
        <authorList>
            <person name="Coleine C."/>
            <person name="Stajich J.E."/>
            <person name="Selbmann L."/>
        </authorList>
    </citation>
    <scope>NUCLEOTIDE SEQUENCE [LARGE SCALE GENOMIC DNA]</scope>
    <source>
        <strain evidence="6 7">CCFEE 5792</strain>
    </source>
</reference>
<keyword evidence="5" id="KW-0560">Oxidoreductase</keyword>
<comment type="similarity">
    <text evidence="1">Belongs to the FMO family.</text>
</comment>
<evidence type="ECO:0000256" key="3">
    <source>
        <dbReference type="ARBA" id="ARBA00022827"/>
    </source>
</evidence>
<keyword evidence="3" id="KW-0274">FAD</keyword>
<dbReference type="Gene3D" id="3.50.50.60">
    <property type="entry name" value="FAD/NAD(P)-binding domain"/>
    <property type="match status" value="1"/>
</dbReference>
<dbReference type="AlphaFoldDB" id="A0AAV9N617"/>
<dbReference type="PIRSF" id="PIRSF000332">
    <property type="entry name" value="FMO"/>
    <property type="match status" value="1"/>
</dbReference>
<dbReference type="Pfam" id="PF00743">
    <property type="entry name" value="FMO-like"/>
    <property type="match status" value="1"/>
</dbReference>
<dbReference type="InterPro" id="IPR036188">
    <property type="entry name" value="FAD/NAD-bd_sf"/>
</dbReference>